<evidence type="ECO:0000256" key="4">
    <source>
        <dbReference type="ARBA" id="ARBA00022679"/>
    </source>
</evidence>
<evidence type="ECO:0000313" key="12">
    <source>
        <dbReference type="EMBL" id="EAP87948.1"/>
    </source>
</evidence>
<dbReference type="GO" id="GO:0008170">
    <property type="term" value="F:N-methyltransferase activity"/>
    <property type="evidence" value="ECO:0007669"/>
    <property type="project" value="InterPro"/>
</dbReference>
<name>A3U6T1_CROAH</name>
<dbReference type="eggNOG" id="COG4096">
    <property type="taxonomic scope" value="Bacteria"/>
</dbReference>
<dbReference type="GO" id="GO:0032259">
    <property type="term" value="P:methylation"/>
    <property type="evidence" value="ECO:0007669"/>
    <property type="project" value="UniProtKB-KW"/>
</dbReference>
<dbReference type="InterPro" id="IPR003356">
    <property type="entry name" value="DNA_methylase_A-5"/>
</dbReference>
<feature type="domain" description="Type II methyltransferase M.TaqI-like" evidence="10">
    <location>
        <begin position="481"/>
        <end position="671"/>
    </location>
</feature>
<dbReference type="PRINTS" id="PR00507">
    <property type="entry name" value="N12N6MTFRASE"/>
</dbReference>
<evidence type="ECO:0000256" key="2">
    <source>
        <dbReference type="ARBA" id="ARBA00011900"/>
    </source>
</evidence>
<evidence type="ECO:0000259" key="10">
    <source>
        <dbReference type="Pfam" id="PF07669"/>
    </source>
</evidence>
<dbReference type="SUPFAM" id="SSF53335">
    <property type="entry name" value="S-adenosyl-L-methionine-dependent methyltransferases"/>
    <property type="match status" value="1"/>
</dbReference>
<dbReference type="PROSITE" id="PS00092">
    <property type="entry name" value="N6_MTASE"/>
    <property type="match status" value="1"/>
</dbReference>
<dbReference type="EC" id="2.1.1.72" evidence="2"/>
<keyword evidence="4" id="KW-0808">Transferase</keyword>
<dbReference type="Pfam" id="PF07669">
    <property type="entry name" value="Eco57I"/>
    <property type="match status" value="1"/>
</dbReference>
<dbReference type="InterPro" id="IPR029063">
    <property type="entry name" value="SAM-dependent_MTases_sf"/>
</dbReference>
<dbReference type="InterPro" id="IPR002052">
    <property type="entry name" value="DNA_methylase_N6_adenine_CS"/>
</dbReference>
<keyword evidence="13" id="KW-1185">Reference proteome</keyword>
<dbReference type="PANTHER" id="PTHR33841">
    <property type="entry name" value="DNA METHYLTRANSFERASE YEEA-RELATED"/>
    <property type="match status" value="1"/>
</dbReference>
<feature type="domain" description="TaqI-like C-terminal specificity" evidence="11">
    <location>
        <begin position="800"/>
        <end position="947"/>
    </location>
</feature>
<dbReference type="Proteomes" id="UP000002297">
    <property type="component" value="Chromosome"/>
</dbReference>
<reference evidence="12 13" key="1">
    <citation type="journal article" date="2010" name="J. Bacteriol.">
        <title>The complete genome sequence of Croceibacter atlanticus HTCC2559T.</title>
        <authorList>
            <person name="Oh H.M."/>
            <person name="Kang I."/>
            <person name="Ferriera S."/>
            <person name="Giovannoni S.J."/>
            <person name="Cho J.C."/>
        </authorList>
    </citation>
    <scope>NUCLEOTIDE SEQUENCE [LARGE SCALE GENOMIC DNA]</scope>
    <source>
        <strain evidence="13">ATCC BAA-628 / HTCC2559 / KCTC 12090</strain>
    </source>
</reference>
<dbReference type="AlphaFoldDB" id="A3U6T1"/>
<accession>A3U6T1</accession>
<comment type="catalytic activity">
    <reaction evidence="8">
        <text>a 2'-deoxyadenosine in DNA + S-adenosyl-L-methionine = an N(6)-methyl-2'-deoxyadenosine in DNA + S-adenosyl-L-homocysteine + H(+)</text>
        <dbReference type="Rhea" id="RHEA:15197"/>
        <dbReference type="Rhea" id="RHEA-COMP:12418"/>
        <dbReference type="Rhea" id="RHEA-COMP:12419"/>
        <dbReference type="ChEBI" id="CHEBI:15378"/>
        <dbReference type="ChEBI" id="CHEBI:57856"/>
        <dbReference type="ChEBI" id="CHEBI:59789"/>
        <dbReference type="ChEBI" id="CHEBI:90615"/>
        <dbReference type="ChEBI" id="CHEBI:90616"/>
        <dbReference type="EC" id="2.1.1.72"/>
    </reaction>
</comment>
<feature type="domain" description="DNA methylase adenine-specific" evidence="9">
    <location>
        <begin position="347"/>
        <end position="441"/>
    </location>
</feature>
<dbReference type="GO" id="GO:0009307">
    <property type="term" value="P:DNA restriction-modification system"/>
    <property type="evidence" value="ECO:0007669"/>
    <property type="project" value="UniProtKB-KW"/>
</dbReference>
<dbReference type="eggNOG" id="COG1002">
    <property type="taxonomic scope" value="Bacteria"/>
</dbReference>
<dbReference type="Pfam" id="PF02384">
    <property type="entry name" value="N6_Mtase"/>
    <property type="match status" value="1"/>
</dbReference>
<gene>
    <name evidence="12" type="ordered locus">CA2559_04295</name>
</gene>
<dbReference type="REBASE" id="20153">
    <property type="entry name" value="CatHORF4295P"/>
</dbReference>
<dbReference type="Pfam" id="PF12950">
    <property type="entry name" value="TaqI_C"/>
    <property type="match status" value="1"/>
</dbReference>
<organism evidence="12 13">
    <name type="scientific">Croceibacter atlanticus (strain ATCC BAA-628 / JCM 21780 / CIP 108009 / IAM 15332 / KCTC 12090 / HTCC2559)</name>
    <dbReference type="NCBI Taxonomy" id="216432"/>
    <lineage>
        <taxon>Bacteria</taxon>
        <taxon>Pseudomonadati</taxon>
        <taxon>Bacteroidota</taxon>
        <taxon>Flavobacteriia</taxon>
        <taxon>Flavobacteriales</taxon>
        <taxon>Flavobacteriaceae</taxon>
        <taxon>Croceibacter</taxon>
    </lineage>
</organism>
<dbReference type="Gene3D" id="3.40.50.150">
    <property type="entry name" value="Vaccinia Virus protein VP39"/>
    <property type="match status" value="1"/>
</dbReference>
<dbReference type="GO" id="GO:0009007">
    <property type="term" value="F:site-specific DNA-methyltransferase (adenine-specific) activity"/>
    <property type="evidence" value="ECO:0007669"/>
    <property type="project" value="UniProtKB-EC"/>
</dbReference>
<evidence type="ECO:0000259" key="11">
    <source>
        <dbReference type="Pfam" id="PF12950"/>
    </source>
</evidence>
<evidence type="ECO:0000313" key="13">
    <source>
        <dbReference type="Proteomes" id="UP000002297"/>
    </source>
</evidence>
<dbReference type="InterPro" id="IPR025931">
    <property type="entry name" value="TaqI_C"/>
</dbReference>
<keyword evidence="5" id="KW-0949">S-adenosyl-L-methionine</keyword>
<evidence type="ECO:0000256" key="6">
    <source>
        <dbReference type="ARBA" id="ARBA00022747"/>
    </source>
</evidence>
<keyword evidence="6" id="KW-0680">Restriction system</keyword>
<dbReference type="PANTHER" id="PTHR33841:SF1">
    <property type="entry name" value="DNA METHYLTRANSFERASE A"/>
    <property type="match status" value="1"/>
</dbReference>
<sequence length="1020" mass="118013">MASSPYYMNDNYLEAYKKVSDLVDDFETGYNHYKNPSYSETRVREDFINKFFSALGWDVTHDFQKNPYKQEVKLELTQKQEGSKNKKFADYAFYLEPDFKNPVFFVEAKKPAVLLEDNTGYYLQTHKYGWNSQTPLSILTDFEEFIVIDCRTKPHPKFSVSTAVRKYNFRQYKDETIFRELYYLFSREAVADGSLIHFVETQIPKTKTKERQLKMFGGGYKSVDDDFLEYIDSLRLDLARGFYAKDNSLTPQQLTEATQKTIDRLVFVRFLEDKQIEFEEYINELKDWKEFVQLSKMFDGKYNGIVFKESFIDKPSFGGIDKGLFQDLCYDISSKESPYNFNSIPVHILGSIYERFLGKVVSIEGGKVDIIQKPEVRKAGGVFYTPKYIVDYIIDKSVGKLIKGKTPKEIDKLSFADISCGSGSFLIGVYEYLIDYHKNYYVDKLEGKTEIDGRSEDLGNAMFSEGVWVLTLKRKQEILLNCVYGVDIDNQAVEVSQLSLFLKLLEDESFGSTTKSGQVTAFSKVLPDLTQNIQSGNSLVGWDILNVDDYTIDEQKRINPFSYKESFLNVFKNGGFDAIVGNPPYLKERGNQEVFDPVNKTSLGVKYHVGKMDFWYYFVHRGYEILKTNGILAFITNSYWTKNDGAKLLRSHINTDFQVVEIVDYKSAKVFKDVSGKHNTFIFKKGRQKNYKAKIREIIDIQLPEIEQSYTTKDIPLNKLFDNNGKINYSLNKVEFKGCGSLDDYYDSSVGVQESVDKVSKKQYDNFGDTFPIGTGVFVLNKKEIDQLGLTKNENEIVKPYVNTNDVLKYGIREPQQYLIYSDKNIKKLIEDGEYPNVRNHLQKMKQYITSSNKPFGIHRPRNVKYFENHKILCKGMFAQPEFYLDKNKMYCGFSFSVVIQKNKKYSLEFLLGCLNSELGTYWFLTNGKKRGIGVDIGVKVFRQFPVPKLKAKDSQVKEIESLVESITETVKLKTNSLSSSDIDFYDRKIKNLENQLDKLIYDLYGIEPDDIAIIQKNLI</sequence>
<dbReference type="KEGG" id="cat:CA2559_04295"/>
<keyword evidence="3 12" id="KW-0489">Methyltransferase</keyword>
<evidence type="ECO:0000259" key="9">
    <source>
        <dbReference type="Pfam" id="PF02384"/>
    </source>
</evidence>
<dbReference type="HOGENOM" id="CLU_002539_2_1_10"/>
<keyword evidence="7" id="KW-0238">DNA-binding</keyword>
<dbReference type="eggNOG" id="COG0827">
    <property type="taxonomic scope" value="Bacteria"/>
</dbReference>
<evidence type="ECO:0000256" key="1">
    <source>
        <dbReference type="ARBA" id="ARBA00006594"/>
    </source>
</evidence>
<comment type="similarity">
    <text evidence="1">Belongs to the N(4)/N(6)-methyltransferase family.</text>
</comment>
<dbReference type="GeneID" id="89452651"/>
<evidence type="ECO:0000256" key="7">
    <source>
        <dbReference type="ARBA" id="ARBA00023125"/>
    </source>
</evidence>
<evidence type="ECO:0000256" key="8">
    <source>
        <dbReference type="ARBA" id="ARBA00047942"/>
    </source>
</evidence>
<dbReference type="EMBL" id="CP002046">
    <property type="protein sequence ID" value="EAP87948.1"/>
    <property type="molecule type" value="Genomic_DNA"/>
</dbReference>
<evidence type="ECO:0000256" key="5">
    <source>
        <dbReference type="ARBA" id="ARBA00022691"/>
    </source>
</evidence>
<dbReference type="InterPro" id="IPR011639">
    <property type="entry name" value="MethylTrfase_TaqI-like_dom"/>
</dbReference>
<evidence type="ECO:0000256" key="3">
    <source>
        <dbReference type="ARBA" id="ARBA00022603"/>
    </source>
</evidence>
<protein>
    <recommendedName>
        <fullName evidence="2">site-specific DNA-methyltransferase (adenine-specific)</fullName>
        <ecNumber evidence="2">2.1.1.72</ecNumber>
    </recommendedName>
</protein>
<dbReference type="STRING" id="216432.CA2559_04295"/>
<proteinExistence type="inferred from homology"/>
<dbReference type="Gene3D" id="3.90.1570.30">
    <property type="match status" value="1"/>
</dbReference>
<dbReference type="RefSeq" id="WP_013186624.1">
    <property type="nucleotide sequence ID" value="NC_014230.1"/>
</dbReference>
<dbReference type="InterPro" id="IPR050953">
    <property type="entry name" value="N4_N6_ade-DNA_methylase"/>
</dbReference>
<dbReference type="GO" id="GO:0003677">
    <property type="term" value="F:DNA binding"/>
    <property type="evidence" value="ECO:0007669"/>
    <property type="project" value="UniProtKB-KW"/>
</dbReference>